<keyword evidence="4" id="KW-1185">Reference proteome</keyword>
<name>A0AA88SHM1_9ASTE</name>
<feature type="compositionally biased region" description="Polar residues" evidence="1">
    <location>
        <begin position="615"/>
        <end position="630"/>
    </location>
</feature>
<proteinExistence type="predicted"/>
<sequence length="894" mass="98966">MGALAHSHVTSWIPEDDFLLRNAVEVCPSAVVCPWNVFGCAKVYGKTHMYDVPQAVILCKELLAKWTSFSYAWIISSTPVVLEMQGIRCSGHGSLPVLRKWSHFLKYISGASLESLAKGAVQFSQRFTAQELQDRWHSLLYDPIVSMEASVSVIEFERATSPLLSNYRREKMKGNNSFCGKRKAETVRKCYYAMRKRICNEDLSFLVAPSNNDSNVENAGKPLYADCMLEESIDNEFGYEVSNFDVVQHAFPDFGTGGGASTSIDITTPGFCNEFYDYDEVLHADQNSNNQDEIPFISEDNISVLGEIKELPACNLFEADDLEAKSPSMSGYIFGVDQALNSPFPSCGAPFHNFRYPSPLPQIPIWSTSERISEPILPDVDLGGEESPIGCIYSLPDNGNKNNINRWGDNAIESEPKLINQMSSDNLKNSTPGTDDYLAELSNSLLNFTSEDELLFVDAEGKDTIDKSYIEGLSSLLLDSPNENDRPVITVSAASVLPGEYMNITDGSCPGALGDKRQYHCGYEGIHRHSKSLIELSATAVNPEFPELPNGIICCTLNTEDPEIPCNEDVFLTIQMPSSSHPSQMQWKLWESYLPTSSSITILSGSQKHEEGDPNLTSFERSGNEQSQLSSQMIKSSLGPNLLIGDHGVKFDLPDNNVQYFALRNSSTNSGGLEQILPANVRIDDPLAATVKKEVTESEQAFHLSCEFDELEIEKQACGSDYLLRCPEKIGCCSEQVVHATATSKKHEHLLTRLGTGEVAVPEAVVKASPSSQEEFPSESDDAVPNFSDVEAMILDMDLSPDDQDLSSTRDVGMSRYQHEDTMRAIIRLEQAADACIQRAVASQGAFAVLYGRHSKHYIKKPEVLLGRGTEDFYVDIDLGREDRRNKVSRRQSI</sequence>
<protein>
    <recommendedName>
        <fullName evidence="2">Microspherule protein N-terminal domain-containing protein</fullName>
    </recommendedName>
</protein>
<dbReference type="GO" id="GO:0071339">
    <property type="term" value="C:MLL1 complex"/>
    <property type="evidence" value="ECO:0007669"/>
    <property type="project" value="InterPro"/>
</dbReference>
<comment type="caution">
    <text evidence="3">The sequence shown here is derived from an EMBL/GenBank/DDBJ whole genome shotgun (WGS) entry which is preliminary data.</text>
</comment>
<evidence type="ECO:0000256" key="1">
    <source>
        <dbReference type="SAM" id="MobiDB-lite"/>
    </source>
</evidence>
<dbReference type="EMBL" id="JAVXUO010000593">
    <property type="protein sequence ID" value="KAK2990940.1"/>
    <property type="molecule type" value="Genomic_DNA"/>
</dbReference>
<reference evidence="3" key="1">
    <citation type="submission" date="2022-12" db="EMBL/GenBank/DDBJ databases">
        <title>Draft genome assemblies for two species of Escallonia (Escalloniales).</title>
        <authorList>
            <person name="Chanderbali A."/>
            <person name="Dervinis C."/>
            <person name="Anghel I."/>
            <person name="Soltis D."/>
            <person name="Soltis P."/>
            <person name="Zapata F."/>
        </authorList>
    </citation>
    <scope>NUCLEOTIDE SEQUENCE</scope>
    <source>
        <strain evidence="3">UCBG92.1500</strain>
        <tissue evidence="3">Leaf</tissue>
    </source>
</reference>
<dbReference type="Pfam" id="PF13325">
    <property type="entry name" value="MCRS_N"/>
    <property type="match status" value="1"/>
</dbReference>
<evidence type="ECO:0000259" key="2">
    <source>
        <dbReference type="Pfam" id="PF13325"/>
    </source>
</evidence>
<dbReference type="GO" id="GO:0044545">
    <property type="term" value="C:NSL complex"/>
    <property type="evidence" value="ECO:0007669"/>
    <property type="project" value="TreeGrafter"/>
</dbReference>
<feature type="region of interest" description="Disordered" evidence="1">
    <location>
        <begin position="604"/>
        <end position="630"/>
    </location>
</feature>
<dbReference type="GO" id="GO:0045944">
    <property type="term" value="P:positive regulation of transcription by RNA polymerase II"/>
    <property type="evidence" value="ECO:0007669"/>
    <property type="project" value="TreeGrafter"/>
</dbReference>
<evidence type="ECO:0000313" key="4">
    <source>
        <dbReference type="Proteomes" id="UP001187471"/>
    </source>
</evidence>
<organism evidence="3 4">
    <name type="scientific">Escallonia rubra</name>
    <dbReference type="NCBI Taxonomy" id="112253"/>
    <lineage>
        <taxon>Eukaryota</taxon>
        <taxon>Viridiplantae</taxon>
        <taxon>Streptophyta</taxon>
        <taxon>Embryophyta</taxon>
        <taxon>Tracheophyta</taxon>
        <taxon>Spermatophyta</taxon>
        <taxon>Magnoliopsida</taxon>
        <taxon>eudicotyledons</taxon>
        <taxon>Gunneridae</taxon>
        <taxon>Pentapetalae</taxon>
        <taxon>asterids</taxon>
        <taxon>campanulids</taxon>
        <taxon>Escalloniales</taxon>
        <taxon>Escalloniaceae</taxon>
        <taxon>Escallonia</taxon>
    </lineage>
</organism>
<dbReference type="GO" id="GO:0002151">
    <property type="term" value="F:G-quadruplex RNA binding"/>
    <property type="evidence" value="ECO:0007669"/>
    <property type="project" value="InterPro"/>
</dbReference>
<gene>
    <name evidence="3" type="ORF">RJ640_020917</name>
</gene>
<dbReference type="GO" id="GO:0031011">
    <property type="term" value="C:Ino80 complex"/>
    <property type="evidence" value="ECO:0007669"/>
    <property type="project" value="InterPro"/>
</dbReference>
<accession>A0AA88SHM1</accession>
<feature type="domain" description="Microspherule protein N-terminal" evidence="2">
    <location>
        <begin position="118"/>
        <end position="149"/>
    </location>
</feature>
<evidence type="ECO:0000313" key="3">
    <source>
        <dbReference type="EMBL" id="KAK2990940.1"/>
    </source>
</evidence>
<dbReference type="InterPro" id="IPR025999">
    <property type="entry name" value="MCRS_N"/>
</dbReference>
<dbReference type="PANTHER" id="PTHR13233">
    <property type="entry name" value="MICROSPHERULE PROTEIN 1"/>
    <property type="match status" value="1"/>
</dbReference>
<dbReference type="InterPro" id="IPR037912">
    <property type="entry name" value="MCRS1"/>
</dbReference>
<dbReference type="AlphaFoldDB" id="A0AA88SHM1"/>
<dbReference type="PANTHER" id="PTHR13233:SF0">
    <property type="entry name" value="MICROSPHERULE PROTEIN 1"/>
    <property type="match status" value="1"/>
</dbReference>
<dbReference type="Proteomes" id="UP001187471">
    <property type="component" value="Unassembled WGS sequence"/>
</dbReference>